<reference evidence="2 3" key="1">
    <citation type="journal article" date="2016" name="PLoS ONE">
        <title>Complete Genome Sequence and Comparative Genomics of a Novel Myxobacterium Myxococcus hansupus.</title>
        <authorList>
            <person name="Sharma G."/>
            <person name="Narwani T."/>
            <person name="Subramanian S."/>
        </authorList>
    </citation>
    <scope>NUCLEOTIDE SEQUENCE [LARGE SCALE GENOMIC DNA]</scope>
    <source>
        <strain evidence="3">mixupus</strain>
    </source>
</reference>
<dbReference type="PATRIC" id="fig|1297742.4.peg.5422"/>
<dbReference type="SUPFAM" id="SSF109854">
    <property type="entry name" value="DinB/YfiT-like putative metalloenzymes"/>
    <property type="match status" value="1"/>
</dbReference>
<dbReference type="Proteomes" id="UP000009026">
    <property type="component" value="Chromosome"/>
</dbReference>
<dbReference type="InterPro" id="IPR024775">
    <property type="entry name" value="DinB-like"/>
</dbReference>
<dbReference type="AlphaFoldDB" id="A0A0H4X007"/>
<accession>A0A0H4X007</accession>
<evidence type="ECO:0000313" key="3">
    <source>
        <dbReference type="Proteomes" id="UP000009026"/>
    </source>
</evidence>
<organism evidence="2 3">
    <name type="scientific">Pseudomyxococcus hansupus</name>
    <dbReference type="NCBI Taxonomy" id="1297742"/>
    <lineage>
        <taxon>Bacteria</taxon>
        <taxon>Pseudomonadati</taxon>
        <taxon>Myxococcota</taxon>
        <taxon>Myxococcia</taxon>
        <taxon>Myxococcales</taxon>
        <taxon>Cystobacterineae</taxon>
        <taxon>Myxococcaceae</taxon>
        <taxon>Pseudomyxococcus</taxon>
    </lineage>
</organism>
<feature type="domain" description="DinB-like" evidence="1">
    <location>
        <begin position="2"/>
        <end position="139"/>
    </location>
</feature>
<evidence type="ECO:0000313" key="2">
    <source>
        <dbReference type="EMBL" id="AKQ68424.1"/>
    </source>
</evidence>
<dbReference type="EMBL" id="CP012109">
    <property type="protein sequence ID" value="AKQ68424.1"/>
    <property type="molecule type" value="Genomic_DNA"/>
</dbReference>
<dbReference type="STRING" id="1297742.A176_005336"/>
<dbReference type="KEGG" id="mym:A176_005336"/>
<keyword evidence="3" id="KW-1185">Reference proteome</keyword>
<name>A0A0H4X007_9BACT</name>
<gene>
    <name evidence="2" type="ORF">A176_005336</name>
</gene>
<evidence type="ECO:0000259" key="1">
    <source>
        <dbReference type="Pfam" id="PF12867"/>
    </source>
</evidence>
<dbReference type="Pfam" id="PF12867">
    <property type="entry name" value="DinB_2"/>
    <property type="match status" value="1"/>
</dbReference>
<dbReference type="eggNOG" id="ENOG5030IMM">
    <property type="taxonomic scope" value="Bacteria"/>
</dbReference>
<dbReference type="InterPro" id="IPR034660">
    <property type="entry name" value="DinB/YfiT-like"/>
</dbReference>
<sequence>MDGLTTEDCLRRPGRVGLHVHPGEDGLWRAEWPEHEGYDLGPASVAWLTWHLGFWWSMVHNHSFGDASLTREQVRWPGTADEVRAWVARCHADWRAEVERLGDEDLRSTERTRWPLQGKPFGDIVAWVNLELMKNASEIGYARFVLAVAPTRGTGV</sequence>
<proteinExistence type="predicted"/>
<protein>
    <recommendedName>
        <fullName evidence="1">DinB-like domain-containing protein</fullName>
    </recommendedName>
</protein>